<sequence>MKCLTSFSQVLSQDSQDCIYMMYSYTSAKRHRAILQAHLSSLSVDSLSLLPQLSTTSQKLCDRHG</sequence>
<protein>
    <submittedName>
        <fullName evidence="1">Uncharacterized protein</fullName>
    </submittedName>
</protein>
<evidence type="ECO:0000313" key="2">
    <source>
        <dbReference type="Proteomes" id="UP000054549"/>
    </source>
</evidence>
<dbReference type="HOGENOM" id="CLU_2849201_0_0_1"/>
<dbReference type="AlphaFoldDB" id="A0A0C2STM4"/>
<keyword evidence="2" id="KW-1185">Reference proteome</keyword>
<organism evidence="1 2">
    <name type="scientific">Amanita muscaria (strain Koide BX008)</name>
    <dbReference type="NCBI Taxonomy" id="946122"/>
    <lineage>
        <taxon>Eukaryota</taxon>
        <taxon>Fungi</taxon>
        <taxon>Dikarya</taxon>
        <taxon>Basidiomycota</taxon>
        <taxon>Agaricomycotina</taxon>
        <taxon>Agaricomycetes</taxon>
        <taxon>Agaricomycetidae</taxon>
        <taxon>Agaricales</taxon>
        <taxon>Pluteineae</taxon>
        <taxon>Amanitaceae</taxon>
        <taxon>Amanita</taxon>
    </lineage>
</organism>
<dbReference type="InParanoid" id="A0A0C2STM4"/>
<gene>
    <name evidence="1" type="ORF">M378DRAFT_171822</name>
</gene>
<dbReference type="EMBL" id="KN818372">
    <property type="protein sequence ID" value="KIL57389.1"/>
    <property type="molecule type" value="Genomic_DNA"/>
</dbReference>
<accession>A0A0C2STM4</accession>
<name>A0A0C2STM4_AMAMK</name>
<proteinExistence type="predicted"/>
<evidence type="ECO:0000313" key="1">
    <source>
        <dbReference type="EMBL" id="KIL57389.1"/>
    </source>
</evidence>
<reference evidence="1 2" key="1">
    <citation type="submission" date="2014-04" db="EMBL/GenBank/DDBJ databases">
        <title>Evolutionary Origins and Diversification of the Mycorrhizal Mutualists.</title>
        <authorList>
            <consortium name="DOE Joint Genome Institute"/>
            <consortium name="Mycorrhizal Genomics Consortium"/>
            <person name="Kohler A."/>
            <person name="Kuo A."/>
            <person name="Nagy L.G."/>
            <person name="Floudas D."/>
            <person name="Copeland A."/>
            <person name="Barry K.W."/>
            <person name="Cichocki N."/>
            <person name="Veneault-Fourrey C."/>
            <person name="LaButti K."/>
            <person name="Lindquist E.A."/>
            <person name="Lipzen A."/>
            <person name="Lundell T."/>
            <person name="Morin E."/>
            <person name="Murat C."/>
            <person name="Riley R."/>
            <person name="Ohm R."/>
            <person name="Sun H."/>
            <person name="Tunlid A."/>
            <person name="Henrissat B."/>
            <person name="Grigoriev I.V."/>
            <person name="Hibbett D.S."/>
            <person name="Martin F."/>
        </authorList>
    </citation>
    <scope>NUCLEOTIDE SEQUENCE [LARGE SCALE GENOMIC DNA]</scope>
    <source>
        <strain evidence="1 2">Koide BX008</strain>
    </source>
</reference>
<dbReference type="Proteomes" id="UP000054549">
    <property type="component" value="Unassembled WGS sequence"/>
</dbReference>